<dbReference type="PROSITE" id="PS51752">
    <property type="entry name" value="JACALIN_LECTIN"/>
    <property type="match status" value="1"/>
</dbReference>
<dbReference type="GO" id="GO:0009699">
    <property type="term" value="P:phenylpropanoid biosynthetic process"/>
    <property type="evidence" value="ECO:0007669"/>
    <property type="project" value="UniProtKB-ARBA"/>
</dbReference>
<dbReference type="SUPFAM" id="SSF51101">
    <property type="entry name" value="Mannose-binding lectins"/>
    <property type="match status" value="1"/>
</dbReference>
<name>A0A2T8KHE1_9POAL</name>
<feature type="domain" description="Jacalin-type lectin" evidence="6">
    <location>
        <begin position="163"/>
        <end position="318"/>
    </location>
</feature>
<accession>A0A2T8KHE1</accession>
<dbReference type="Gene3D" id="2.40.480.10">
    <property type="entry name" value="Allene oxide cyclase-like"/>
    <property type="match status" value="1"/>
</dbReference>
<dbReference type="CDD" id="cd09612">
    <property type="entry name" value="Jacalin"/>
    <property type="match status" value="1"/>
</dbReference>
<keyword evidence="4" id="KW-0430">Lectin</keyword>
<gene>
    <name evidence="7" type="ORF">PAHAL_3G066700</name>
</gene>
<dbReference type="InterPro" id="IPR033734">
    <property type="entry name" value="Jacalin-like_lectin_dom_plant"/>
</dbReference>
<reference evidence="7" key="1">
    <citation type="submission" date="2018-04" db="EMBL/GenBank/DDBJ databases">
        <title>WGS assembly of Panicum hallii.</title>
        <authorList>
            <person name="Lovell J."/>
            <person name="Jenkins J."/>
            <person name="Lowry D."/>
            <person name="Mamidi S."/>
            <person name="Sreedasyam A."/>
            <person name="Weng X."/>
            <person name="Barry K."/>
            <person name="Bonette J."/>
            <person name="Campitelli B."/>
            <person name="Daum C."/>
            <person name="Gordon S."/>
            <person name="Gould B."/>
            <person name="Lipzen A."/>
            <person name="Macqueen A."/>
            <person name="Palacio-Mejia J."/>
            <person name="Plott C."/>
            <person name="Shakirov E."/>
            <person name="Shu S."/>
            <person name="Yoshinaga Y."/>
            <person name="Zane M."/>
            <person name="Rokhsar D."/>
            <person name="Grimwood J."/>
            <person name="Schmutz J."/>
            <person name="Juenger T."/>
        </authorList>
    </citation>
    <scope>NUCLEOTIDE SEQUENCE [LARGE SCALE GENOMIC DNA]</scope>
    <source>
        <strain evidence="7">FIL2</strain>
    </source>
</reference>
<evidence type="ECO:0000256" key="3">
    <source>
        <dbReference type="ARBA" id="ARBA00022525"/>
    </source>
</evidence>
<dbReference type="InterPro" id="IPR004265">
    <property type="entry name" value="Dirigent"/>
</dbReference>
<evidence type="ECO:0000256" key="2">
    <source>
        <dbReference type="ARBA" id="ARBA00011738"/>
    </source>
</evidence>
<dbReference type="Pfam" id="PF01419">
    <property type="entry name" value="Jacalin"/>
    <property type="match status" value="1"/>
</dbReference>
<sequence length="320" mass="33908">MANFEIIPSPLPEENNEFNFSNLYLFHTPPGPNRNQFGVTSSDAATGLGAIGVNNWPIYDGAGPNAAIVARAQGLHVYAGNWNNVFSIVFEIQRFKGSTLQVMGISVENGEFAIVGGTGQFAMASGVIYKNFHEQRSDGNIIRLTIQGSSPLLKGWSPPPSQVTKVGPLGGDGGVDQDITDTPGRLESITVQSGVVIDAIAFSYADQAGQKRSAGPWGGSGRCSNTVLQANDSLFFVTMQIQLAPSEFVTGISGTVGLYRSCNVIASLTFVTNVKTYGPFGLGDGTPFTVPVEDNHGVVGFFGRSSRYLDAIGAYVQPQQ</sequence>
<dbReference type="Gene3D" id="2.100.10.30">
    <property type="entry name" value="Jacalin-like lectin domain"/>
    <property type="match status" value="1"/>
</dbReference>
<keyword evidence="5" id="KW-0052">Apoplast</keyword>
<comment type="subunit">
    <text evidence="2 5">Homodimer.</text>
</comment>
<keyword evidence="3 5" id="KW-0964">Secreted</keyword>
<dbReference type="InterPro" id="IPR044859">
    <property type="entry name" value="Allene_oxi_cyc_Dirigent"/>
</dbReference>
<dbReference type="InterPro" id="IPR001229">
    <property type="entry name" value="Jacalin-like_lectin_dom"/>
</dbReference>
<evidence type="ECO:0000256" key="1">
    <source>
        <dbReference type="ARBA" id="ARBA00010746"/>
    </source>
</evidence>
<dbReference type="GO" id="GO:0030246">
    <property type="term" value="F:carbohydrate binding"/>
    <property type="evidence" value="ECO:0007669"/>
    <property type="project" value="UniProtKB-KW"/>
</dbReference>
<dbReference type="AlphaFoldDB" id="A0A2T8KHE1"/>
<comment type="function">
    <text evidence="5">Dirigent proteins impart stereoselectivity on the phenoxy radical-coupling reaction, yielding optically active lignans from two molecules of coniferyl alcohol in the biosynthesis of lignans, flavonolignans, and alkaloids and thus plays a central role in plant secondary metabolism.</text>
</comment>
<organism evidence="7">
    <name type="scientific">Panicum hallii</name>
    <dbReference type="NCBI Taxonomy" id="206008"/>
    <lineage>
        <taxon>Eukaryota</taxon>
        <taxon>Viridiplantae</taxon>
        <taxon>Streptophyta</taxon>
        <taxon>Embryophyta</taxon>
        <taxon>Tracheophyta</taxon>
        <taxon>Spermatophyta</taxon>
        <taxon>Magnoliopsida</taxon>
        <taxon>Liliopsida</taxon>
        <taxon>Poales</taxon>
        <taxon>Poaceae</taxon>
        <taxon>PACMAD clade</taxon>
        <taxon>Panicoideae</taxon>
        <taxon>Panicodae</taxon>
        <taxon>Paniceae</taxon>
        <taxon>Panicinae</taxon>
        <taxon>Panicum</taxon>
        <taxon>Panicum sect. Panicum</taxon>
    </lineage>
</organism>
<dbReference type="GO" id="GO:0048046">
    <property type="term" value="C:apoplast"/>
    <property type="evidence" value="ECO:0007669"/>
    <property type="project" value="UniProtKB-SubCell"/>
</dbReference>
<dbReference type="EMBL" id="CM008048">
    <property type="protein sequence ID" value="PVH61578.1"/>
    <property type="molecule type" value="Genomic_DNA"/>
</dbReference>
<dbReference type="Gramene" id="PVH61578">
    <property type="protein sequence ID" value="PVH61578"/>
    <property type="gene ID" value="PAHAL_3G066700"/>
</dbReference>
<comment type="similarity">
    <text evidence="1 5">Belongs to the plant dirigent protein family.</text>
</comment>
<dbReference type="SMART" id="SM00915">
    <property type="entry name" value="Jacalin"/>
    <property type="match status" value="1"/>
</dbReference>
<dbReference type="Pfam" id="PF03018">
    <property type="entry name" value="Dirigent"/>
    <property type="match status" value="1"/>
</dbReference>
<protein>
    <recommendedName>
        <fullName evidence="5">Dirigent protein</fullName>
    </recommendedName>
</protein>
<dbReference type="PANTHER" id="PTHR46506">
    <property type="entry name" value="OS05G0143600 PROTEIN"/>
    <property type="match status" value="1"/>
</dbReference>
<comment type="subcellular location">
    <subcellularLocation>
        <location evidence="5">Secreted</location>
        <location evidence="5">Extracellular space</location>
        <location evidence="5">Apoplast</location>
    </subcellularLocation>
</comment>
<dbReference type="Proteomes" id="UP000243499">
    <property type="component" value="Chromosome 3"/>
</dbReference>
<evidence type="ECO:0000256" key="4">
    <source>
        <dbReference type="ARBA" id="ARBA00022734"/>
    </source>
</evidence>
<evidence type="ECO:0000256" key="5">
    <source>
        <dbReference type="RuleBase" id="RU363099"/>
    </source>
</evidence>
<dbReference type="InterPro" id="IPR036404">
    <property type="entry name" value="Jacalin-like_lectin_dom_sf"/>
</dbReference>
<proteinExistence type="inferred from homology"/>
<evidence type="ECO:0000313" key="7">
    <source>
        <dbReference type="EMBL" id="PVH61578.1"/>
    </source>
</evidence>
<evidence type="ECO:0000259" key="6">
    <source>
        <dbReference type="PROSITE" id="PS51752"/>
    </source>
</evidence>